<evidence type="ECO:0000313" key="2">
    <source>
        <dbReference type="Proteomes" id="UP000765160"/>
    </source>
</evidence>
<comment type="caution">
    <text evidence="1">The sequence shown here is derived from an EMBL/GenBank/DDBJ whole genome shotgun (WGS) entry which is preliminary data.</text>
</comment>
<name>A0ABX1EWG4_9PROT</name>
<dbReference type="Proteomes" id="UP000765160">
    <property type="component" value="Unassembled WGS sequence"/>
</dbReference>
<proteinExistence type="predicted"/>
<keyword evidence="2" id="KW-1185">Reference proteome</keyword>
<organism evidence="1 2">
    <name type="scientific">Falsiroseomonas frigidaquae</name>
    <dbReference type="NCBI Taxonomy" id="487318"/>
    <lineage>
        <taxon>Bacteria</taxon>
        <taxon>Pseudomonadati</taxon>
        <taxon>Pseudomonadota</taxon>
        <taxon>Alphaproteobacteria</taxon>
        <taxon>Acetobacterales</taxon>
        <taxon>Roseomonadaceae</taxon>
        <taxon>Falsiroseomonas</taxon>
    </lineage>
</organism>
<sequence>MKNRRTPSAASKPSTPVKLALQPNSPLLSQVKDGLGAIQSTHRRHIDQELREHFVDSIDTDRALQKGREQEHRWDYLIGHGPTKKVFGLEPHSAENSEISTVISKLAAARIQLREHLRDGVNVAEWFWVASGEVQFAPLEKATLRLNQSGIKFVGRKVMAKHIK</sequence>
<dbReference type="EMBL" id="JAAVTX010000002">
    <property type="protein sequence ID" value="NKE44360.1"/>
    <property type="molecule type" value="Genomic_DNA"/>
</dbReference>
<reference evidence="1 2" key="1">
    <citation type="submission" date="2020-03" db="EMBL/GenBank/DDBJ databases">
        <title>Roseomonas selenitidurans sp. nov. isolated from soil.</title>
        <authorList>
            <person name="Liu H."/>
        </authorList>
    </citation>
    <scope>NUCLEOTIDE SEQUENCE [LARGE SCALE GENOMIC DNA]</scope>
    <source>
        <strain evidence="1 2">JCM 15073</strain>
    </source>
</reference>
<evidence type="ECO:0000313" key="1">
    <source>
        <dbReference type="EMBL" id="NKE44360.1"/>
    </source>
</evidence>
<accession>A0ABX1EWG4</accession>
<dbReference type="RefSeq" id="WP_168048292.1">
    <property type="nucleotide sequence ID" value="NZ_JAATJR010000002.1"/>
</dbReference>
<gene>
    <name evidence="1" type="ORF">HB662_06195</name>
</gene>
<protein>
    <submittedName>
        <fullName evidence="1">Uncharacterized protein</fullName>
    </submittedName>
</protein>